<dbReference type="SUPFAM" id="SSF143631">
    <property type="entry name" value="ApbE-like"/>
    <property type="match status" value="1"/>
</dbReference>
<dbReference type="InterPro" id="IPR024932">
    <property type="entry name" value="ApbE"/>
</dbReference>
<keyword evidence="6 11" id="KW-0479">Metal-binding</keyword>
<proteinExistence type="inferred from homology"/>
<evidence type="ECO:0000256" key="7">
    <source>
        <dbReference type="ARBA" id="ARBA00022827"/>
    </source>
</evidence>
<keyword evidence="7 11" id="KW-0274">FAD</keyword>
<comment type="caution">
    <text evidence="13">The sequence shown here is derived from an EMBL/GenBank/DDBJ whole genome shotgun (WGS) entry which is preliminary data.</text>
</comment>
<keyword evidence="8 11" id="KW-0460">Magnesium</keyword>
<comment type="similarity">
    <text evidence="1 11">Belongs to the ApbE family.</text>
</comment>
<dbReference type="Proteomes" id="UP000033684">
    <property type="component" value="Unassembled WGS sequence"/>
</dbReference>
<dbReference type="EC" id="2.7.1.180" evidence="2 11"/>
<dbReference type="PATRIC" id="fig|1632867.3.peg.543"/>
<dbReference type="GO" id="GO:0046872">
    <property type="term" value="F:metal ion binding"/>
    <property type="evidence" value="ECO:0007669"/>
    <property type="project" value="UniProtKB-UniRule"/>
</dbReference>
<feature type="binding site" evidence="12">
    <location>
        <position position="147"/>
    </location>
    <ligand>
        <name>Mg(2+)</name>
        <dbReference type="ChEBI" id="CHEBI:18420"/>
    </ligand>
</feature>
<dbReference type="RefSeq" id="WP_045779387.1">
    <property type="nucleotide sequence ID" value="NZ_LAJX01000117.1"/>
</dbReference>
<evidence type="ECO:0000256" key="9">
    <source>
        <dbReference type="ARBA" id="ARBA00031306"/>
    </source>
</evidence>
<evidence type="ECO:0000256" key="6">
    <source>
        <dbReference type="ARBA" id="ARBA00022723"/>
    </source>
</evidence>
<keyword evidence="14" id="KW-1185">Reference proteome</keyword>
<dbReference type="OrthoDB" id="9778595at2"/>
<evidence type="ECO:0000256" key="5">
    <source>
        <dbReference type="ARBA" id="ARBA00022679"/>
    </source>
</evidence>
<evidence type="ECO:0000256" key="4">
    <source>
        <dbReference type="ARBA" id="ARBA00022630"/>
    </source>
</evidence>
<feature type="binding site" evidence="12">
    <location>
        <position position="262"/>
    </location>
    <ligand>
        <name>Mg(2+)</name>
        <dbReference type="ChEBI" id="CHEBI:18420"/>
    </ligand>
</feature>
<keyword evidence="4 11" id="KW-0285">Flavoprotein</keyword>
<comment type="cofactor">
    <cofactor evidence="12">
        <name>Mg(2+)</name>
        <dbReference type="ChEBI" id="CHEBI:18420"/>
    </cofactor>
    <cofactor evidence="12">
        <name>Mn(2+)</name>
        <dbReference type="ChEBI" id="CHEBI:29035"/>
    </cofactor>
    <text evidence="12">Magnesium. Can also use manganese.</text>
</comment>
<dbReference type="Gene3D" id="3.10.520.10">
    <property type="entry name" value="ApbE-like domains"/>
    <property type="match status" value="1"/>
</dbReference>
<dbReference type="EMBL" id="LAJX01000117">
    <property type="protein sequence ID" value="KJV06332.1"/>
    <property type="molecule type" value="Genomic_DNA"/>
</dbReference>
<evidence type="ECO:0000256" key="3">
    <source>
        <dbReference type="ARBA" id="ARBA00016337"/>
    </source>
</evidence>
<gene>
    <name evidence="13" type="ORF">VZ94_11865</name>
</gene>
<dbReference type="AlphaFoldDB" id="A0A0F3II38"/>
<reference evidence="13 14" key="2">
    <citation type="journal article" date="2016" name="Microb. Ecol.">
        <title>Genome Characteristics of a Novel Type I Methanotroph (Sn10-6) Isolated from a Flooded Indian Rice Field.</title>
        <authorList>
            <person name="Rahalkar M.C."/>
            <person name="Pandit P.S."/>
            <person name="Dhakephalkar P.K."/>
            <person name="Pore S."/>
            <person name="Arora P."/>
            <person name="Kapse N."/>
        </authorList>
    </citation>
    <scope>NUCLEOTIDE SEQUENCE [LARGE SCALE GENOMIC DNA]</scope>
    <source>
        <strain evidence="13 14">Sn10-6</strain>
    </source>
</reference>
<keyword evidence="5 11" id="KW-0808">Transferase</keyword>
<comment type="catalytic activity">
    <reaction evidence="10 11">
        <text>L-threonyl-[protein] + FAD = FMN-L-threonyl-[protein] + AMP + H(+)</text>
        <dbReference type="Rhea" id="RHEA:36847"/>
        <dbReference type="Rhea" id="RHEA-COMP:11060"/>
        <dbReference type="Rhea" id="RHEA-COMP:11061"/>
        <dbReference type="ChEBI" id="CHEBI:15378"/>
        <dbReference type="ChEBI" id="CHEBI:30013"/>
        <dbReference type="ChEBI" id="CHEBI:57692"/>
        <dbReference type="ChEBI" id="CHEBI:74257"/>
        <dbReference type="ChEBI" id="CHEBI:456215"/>
        <dbReference type="EC" id="2.7.1.180"/>
    </reaction>
</comment>
<evidence type="ECO:0000256" key="12">
    <source>
        <dbReference type="PIRSR" id="PIRSR006268-2"/>
    </source>
</evidence>
<dbReference type="PANTHER" id="PTHR30040">
    <property type="entry name" value="THIAMINE BIOSYNTHESIS LIPOPROTEIN APBE"/>
    <property type="match status" value="1"/>
</dbReference>
<evidence type="ECO:0000256" key="1">
    <source>
        <dbReference type="ARBA" id="ARBA00008282"/>
    </source>
</evidence>
<evidence type="ECO:0000256" key="10">
    <source>
        <dbReference type="ARBA" id="ARBA00048540"/>
    </source>
</evidence>
<dbReference type="InterPro" id="IPR003374">
    <property type="entry name" value="ApbE-like_sf"/>
</dbReference>
<evidence type="ECO:0000256" key="11">
    <source>
        <dbReference type="PIRNR" id="PIRNR006268"/>
    </source>
</evidence>
<dbReference type="PIRSF" id="PIRSF006268">
    <property type="entry name" value="ApbE"/>
    <property type="match status" value="1"/>
</dbReference>
<accession>A0A0F3II38</accession>
<sequence length="298" mass="33099">MQYFHYTFKAMGTPCEIQLFAKTEAKAKRGAERVIADVKRLEQRYSRYRADSFLSKINRVAANSGKLKVDAETAALLNYAQTCYEQSDGMFDISSGLLRNAWRFDQNRLPEAELIEQLLARIGWHKLHWQEPVLEFLIPGMELDFGGIVKEYAVDRAVNICWQADIHHGVINLGGDIRLIGPRPDTGAWHIGIKHPRADGVLQSIALATGALASSGDYERCITINNQRYGHVLNPKTGWPVQYLASVSVVADLCVVAGSASTIAMLKEEQGPAWLNSLGLKHSWVTVQGEYGGNLPFA</sequence>
<evidence type="ECO:0000313" key="13">
    <source>
        <dbReference type="EMBL" id="KJV06332.1"/>
    </source>
</evidence>
<evidence type="ECO:0000256" key="2">
    <source>
        <dbReference type="ARBA" id="ARBA00011955"/>
    </source>
</evidence>
<name>A0A0F3II38_9GAMM</name>
<protein>
    <recommendedName>
        <fullName evidence="3 11">FAD:protein FMN transferase</fullName>
        <ecNumber evidence="2 11">2.7.1.180</ecNumber>
    </recommendedName>
    <alternativeName>
        <fullName evidence="9 11">Flavin transferase</fullName>
    </alternativeName>
</protein>
<dbReference type="PANTHER" id="PTHR30040:SF2">
    <property type="entry name" value="FAD:PROTEIN FMN TRANSFERASE"/>
    <property type="match status" value="1"/>
</dbReference>
<organism evidence="13 14">
    <name type="scientific">Methylocucumis oryzae</name>
    <dbReference type="NCBI Taxonomy" id="1632867"/>
    <lineage>
        <taxon>Bacteria</taxon>
        <taxon>Pseudomonadati</taxon>
        <taxon>Pseudomonadota</taxon>
        <taxon>Gammaproteobacteria</taxon>
        <taxon>Methylococcales</taxon>
        <taxon>Methylococcaceae</taxon>
        <taxon>Methylocucumis</taxon>
    </lineage>
</organism>
<dbReference type="Pfam" id="PF02424">
    <property type="entry name" value="ApbE"/>
    <property type="match status" value="1"/>
</dbReference>
<dbReference type="GO" id="GO:0016740">
    <property type="term" value="F:transferase activity"/>
    <property type="evidence" value="ECO:0007669"/>
    <property type="project" value="UniProtKB-UniRule"/>
</dbReference>
<evidence type="ECO:0000313" key="14">
    <source>
        <dbReference type="Proteomes" id="UP000033684"/>
    </source>
</evidence>
<evidence type="ECO:0000256" key="8">
    <source>
        <dbReference type="ARBA" id="ARBA00022842"/>
    </source>
</evidence>
<reference evidence="14" key="1">
    <citation type="submission" date="2015-03" db="EMBL/GenBank/DDBJ databases">
        <title>Draft genome sequence of a novel methanotroph (Sn10-6) isolated from flooded ricefield rhizosphere in India.</title>
        <authorList>
            <person name="Pandit P.S."/>
            <person name="Pore S.D."/>
            <person name="Arora P."/>
            <person name="Kapse N.G."/>
            <person name="Dhakephalkar P.K."/>
            <person name="Rahalkar M.C."/>
        </authorList>
    </citation>
    <scope>NUCLEOTIDE SEQUENCE [LARGE SCALE GENOMIC DNA]</scope>
    <source>
        <strain evidence="14">Sn10-6</strain>
    </source>
</reference>